<evidence type="ECO:0000256" key="1">
    <source>
        <dbReference type="SAM" id="MobiDB-lite"/>
    </source>
</evidence>
<gene>
    <name evidence="2" type="ORF">mv_L775</name>
</gene>
<proteinExistence type="predicted"/>
<accession>H2EFS7</accession>
<dbReference type="EMBL" id="JN885999">
    <property type="protein sequence ID" value="AEX62979.1"/>
    <property type="molecule type" value="Genomic_DNA"/>
</dbReference>
<feature type="compositionally biased region" description="Polar residues" evidence="1">
    <location>
        <begin position="1"/>
        <end position="18"/>
    </location>
</feature>
<evidence type="ECO:0000313" key="2">
    <source>
        <dbReference type="EMBL" id="AEX62979.1"/>
    </source>
</evidence>
<reference evidence="2" key="1">
    <citation type="submission" date="2011-10" db="EMBL/GenBank/DDBJ databases">
        <title>Provirophages and transpovirons: unique mobilome of giant viruses.</title>
        <authorList>
            <person name="Desnues C."/>
            <person name="LaScola B."/>
            <person name="Yutin N."/>
            <person name="Fournous G."/>
            <person name="Koonin E."/>
            <person name="Raoult D."/>
        </authorList>
    </citation>
    <scope>NUCLEOTIDE SEQUENCE</scope>
    <source>
        <strain evidence="2">Mv13-mv</strain>
    </source>
</reference>
<feature type="region of interest" description="Disordered" evidence="1">
    <location>
        <begin position="1"/>
        <end position="23"/>
    </location>
</feature>
<organism evidence="2">
    <name type="scientific">Moumouvirus sp. 'Monve'</name>
    <dbReference type="NCBI Taxonomy" id="1128131"/>
    <lineage>
        <taxon>Viruses</taxon>
        <taxon>Varidnaviria</taxon>
        <taxon>Bamfordvirae</taxon>
        <taxon>Nucleocytoviricota</taxon>
        <taxon>Megaviricetes</taxon>
        <taxon>Imitervirales</taxon>
        <taxon>Mimiviridae</taxon>
        <taxon>Megamimivirinae</taxon>
        <taxon>Moumouvirus</taxon>
    </lineage>
</organism>
<sequence>MSESQNTDIISVSVPQTETTERKNNTVVASTNNDVLDILKK</sequence>
<protein>
    <submittedName>
        <fullName evidence="2">Uncharacterized protein</fullName>
    </submittedName>
</protein>
<name>H2EFS7_9VIRU</name>